<dbReference type="SMART" id="SM00880">
    <property type="entry name" value="CHAD"/>
    <property type="match status" value="1"/>
</dbReference>
<dbReference type="Gene3D" id="1.40.20.10">
    <property type="entry name" value="CHAD domain"/>
    <property type="match status" value="1"/>
</dbReference>
<dbReference type="Proteomes" id="UP000606991">
    <property type="component" value="Unassembled WGS sequence"/>
</dbReference>
<dbReference type="PROSITE" id="PS51707">
    <property type="entry name" value="CYTH"/>
    <property type="match status" value="1"/>
</dbReference>
<dbReference type="AlphaFoldDB" id="A0A934JZN2"/>
<dbReference type="Pfam" id="PF01928">
    <property type="entry name" value="CYTH"/>
    <property type="match status" value="1"/>
</dbReference>
<name>A0A934JZN2_9BACT</name>
<organism evidence="3 4">
    <name type="scientific">Candidatus Aeolococcus gillhamiae</name>
    <dbReference type="NCBI Taxonomy" id="3127015"/>
    <lineage>
        <taxon>Bacteria</taxon>
        <taxon>Bacillati</taxon>
        <taxon>Candidatus Dormiibacterota</taxon>
        <taxon>Candidatus Dormibacteria</taxon>
        <taxon>Candidatus Aeolococcales</taxon>
        <taxon>Candidatus Aeolococcaceae</taxon>
        <taxon>Candidatus Aeolococcus</taxon>
    </lineage>
</organism>
<feature type="domain" description="CHAD" evidence="2">
    <location>
        <begin position="215"/>
        <end position="499"/>
    </location>
</feature>
<reference evidence="3 4" key="1">
    <citation type="submission" date="2020-10" db="EMBL/GenBank/DDBJ databases">
        <title>Ca. Dormibacterota MAGs.</title>
        <authorList>
            <person name="Montgomery K."/>
        </authorList>
    </citation>
    <scope>NUCLEOTIDE SEQUENCE [LARGE SCALE GENOMIC DNA]</scope>
    <source>
        <strain evidence="3">SC8812_S17_18</strain>
    </source>
</reference>
<evidence type="ECO:0000313" key="3">
    <source>
        <dbReference type="EMBL" id="MBJ7593386.1"/>
    </source>
</evidence>
<dbReference type="PANTHER" id="PTHR39339:SF1">
    <property type="entry name" value="CHAD DOMAIN-CONTAINING PROTEIN"/>
    <property type="match status" value="1"/>
</dbReference>
<dbReference type="InterPro" id="IPR023577">
    <property type="entry name" value="CYTH_domain"/>
</dbReference>
<dbReference type="InterPro" id="IPR038186">
    <property type="entry name" value="CHAD_dom_sf"/>
</dbReference>
<dbReference type="PROSITE" id="PS51708">
    <property type="entry name" value="CHAD"/>
    <property type="match status" value="1"/>
</dbReference>
<dbReference type="InterPro" id="IPR007899">
    <property type="entry name" value="CHAD_dom"/>
</dbReference>
<dbReference type="CDD" id="cd07374">
    <property type="entry name" value="CYTH-like_Pase"/>
    <property type="match status" value="1"/>
</dbReference>
<protein>
    <submittedName>
        <fullName evidence="3">CYTH and CHAD domain-containing protein</fullName>
    </submittedName>
</protein>
<feature type="domain" description="CYTH" evidence="1">
    <location>
        <begin position="2"/>
        <end position="200"/>
    </location>
</feature>
<comment type="caution">
    <text evidence="3">The sequence shown here is derived from an EMBL/GenBank/DDBJ whole genome shotgun (WGS) entry which is preliminary data.</text>
</comment>
<sequence length="506" mass="56272">MSLEQEAKLAANAAFQLPPMGGLVNGATAATRPRMELEATYYDTAQLHLARWGVTLRHRTGETGPAWTLKLPGTATDQTLERQELRFAGDRLAVPRKAADLVRAYVRGRALKPVARLHTSRNPIEIREPDGTLLAEIVDDAVSVHVGRRVTRRFREIEIETKSHGRRGRQALRSAVGRLTAAGCGDEQPMPKLIRAIGARALRPAEVVLPDLGAHPEPAELARHAVAGSVVQLLRQDAFVRLGDDEEGVHKFRVATRRLRSDLATFDNFFDRDQAEWLREELRWLGNVVGRVRDSHVLAGNLQRAVHTLPAEDVALAQPLLTRLRLQARSARVSMLAILRSERYDRVLDGLVRAAVTGSQPPRRGGVRQRRKHRDAMIMNNLVRKRWRGLANAVDALGPDPPDAALHDVRIRAKRCRYTAEAVTPAAGERAARFAVAVSRLQAVLGEHQDSVVAERWLREAADAMPVSRVVAGELIAHQRTERTRLRAEWPSVWKTVSAKRLRAGL</sequence>
<proteinExistence type="predicted"/>
<dbReference type="EMBL" id="JAEKNS010000010">
    <property type="protein sequence ID" value="MBJ7593386.1"/>
    <property type="molecule type" value="Genomic_DNA"/>
</dbReference>
<dbReference type="InterPro" id="IPR033469">
    <property type="entry name" value="CYTH-like_dom_sf"/>
</dbReference>
<dbReference type="Gene3D" id="2.40.320.10">
    <property type="entry name" value="Hypothetical Protein Pfu-838710-001"/>
    <property type="match status" value="1"/>
</dbReference>
<evidence type="ECO:0000313" key="4">
    <source>
        <dbReference type="Proteomes" id="UP000606991"/>
    </source>
</evidence>
<evidence type="ECO:0000259" key="1">
    <source>
        <dbReference type="PROSITE" id="PS51707"/>
    </source>
</evidence>
<dbReference type="SUPFAM" id="SSF55154">
    <property type="entry name" value="CYTH-like phosphatases"/>
    <property type="match status" value="1"/>
</dbReference>
<accession>A0A934JZN2</accession>
<dbReference type="PANTHER" id="PTHR39339">
    <property type="entry name" value="SLR1444 PROTEIN"/>
    <property type="match status" value="1"/>
</dbReference>
<gene>
    <name evidence="3" type="ORF">JF886_00750</name>
</gene>
<evidence type="ECO:0000259" key="2">
    <source>
        <dbReference type="PROSITE" id="PS51708"/>
    </source>
</evidence>
<dbReference type="SMART" id="SM01118">
    <property type="entry name" value="CYTH"/>
    <property type="match status" value="1"/>
</dbReference>
<dbReference type="RefSeq" id="WP_337308609.1">
    <property type="nucleotide sequence ID" value="NZ_JAEKNS010000010.1"/>
</dbReference>
<dbReference type="Pfam" id="PF05235">
    <property type="entry name" value="CHAD"/>
    <property type="match status" value="1"/>
</dbReference>